<evidence type="ECO:0000256" key="2">
    <source>
        <dbReference type="ARBA" id="ARBA00022670"/>
    </source>
</evidence>
<dbReference type="SUPFAM" id="SSF47862">
    <property type="entry name" value="Saposin"/>
    <property type="match status" value="1"/>
</dbReference>
<comment type="similarity">
    <text evidence="1 8">Belongs to the peptidase A1 family.</text>
</comment>
<dbReference type="Gene3D" id="1.10.225.10">
    <property type="entry name" value="Saposin-like"/>
    <property type="match status" value="1"/>
</dbReference>
<dbReference type="PANTHER" id="PTHR47966:SF51">
    <property type="entry name" value="BETA-SITE APP-CLEAVING ENZYME, ISOFORM A-RELATED"/>
    <property type="match status" value="1"/>
</dbReference>
<dbReference type="RefSeq" id="XP_001420378.1">
    <property type="nucleotide sequence ID" value="XM_001420341.1"/>
</dbReference>
<gene>
    <name evidence="11" type="ORF">OSTLU_44385</name>
</gene>
<feature type="disulfide bond" evidence="7">
    <location>
        <begin position="57"/>
        <end position="64"/>
    </location>
</feature>
<dbReference type="HOGENOM" id="CLU_013253_3_1_1"/>
<dbReference type="Pfam" id="PF05184">
    <property type="entry name" value="SapB_1"/>
    <property type="match status" value="1"/>
</dbReference>
<evidence type="ECO:0000256" key="1">
    <source>
        <dbReference type="ARBA" id="ARBA00007447"/>
    </source>
</evidence>
<dbReference type="AlphaFoldDB" id="A4S543"/>
<dbReference type="Pfam" id="PF00026">
    <property type="entry name" value="Asp"/>
    <property type="match status" value="1"/>
</dbReference>
<organism evidence="11 12">
    <name type="scientific">Ostreococcus lucimarinus (strain CCE9901)</name>
    <dbReference type="NCBI Taxonomy" id="436017"/>
    <lineage>
        <taxon>Eukaryota</taxon>
        <taxon>Viridiplantae</taxon>
        <taxon>Chlorophyta</taxon>
        <taxon>Mamiellophyceae</taxon>
        <taxon>Mamiellales</taxon>
        <taxon>Bathycoccaceae</taxon>
        <taxon>Ostreococcus</taxon>
    </lineage>
</organism>
<feature type="domain" description="Saposin B-type" evidence="9">
    <location>
        <begin position="324"/>
        <end position="414"/>
    </location>
</feature>
<dbReference type="eggNOG" id="KOG1339">
    <property type="taxonomic scope" value="Eukaryota"/>
</dbReference>
<proteinExistence type="inferred from homology"/>
<dbReference type="PANTHER" id="PTHR47966">
    <property type="entry name" value="BETA-SITE APP-CLEAVING ENZYME, ISOFORM A-RELATED"/>
    <property type="match status" value="1"/>
</dbReference>
<evidence type="ECO:0000256" key="8">
    <source>
        <dbReference type="RuleBase" id="RU000454"/>
    </source>
</evidence>
<keyword evidence="3 8" id="KW-0064">Aspartyl protease</keyword>
<dbReference type="Pfam" id="PF03489">
    <property type="entry name" value="SapB_2"/>
    <property type="match status" value="1"/>
</dbReference>
<keyword evidence="4 8" id="KW-0378">Hydrolase</keyword>
<dbReference type="SUPFAM" id="SSF50630">
    <property type="entry name" value="Acid proteases"/>
    <property type="match status" value="1"/>
</dbReference>
<dbReference type="PROSITE" id="PS00141">
    <property type="entry name" value="ASP_PROTEASE"/>
    <property type="match status" value="2"/>
</dbReference>
<dbReference type="FunFam" id="2.40.70.10:FF:000044">
    <property type="entry name" value="Lysosomal aspartic protease"/>
    <property type="match status" value="1"/>
</dbReference>
<dbReference type="Proteomes" id="UP000001568">
    <property type="component" value="Chromosome 11"/>
</dbReference>
<dbReference type="FunFam" id="2.40.70.10:FF:000115">
    <property type="entry name" value="Lysosomal aspartic protease"/>
    <property type="match status" value="1"/>
</dbReference>
<dbReference type="STRING" id="436017.A4S543"/>
<dbReference type="InterPro" id="IPR008139">
    <property type="entry name" value="SaposinB_dom"/>
</dbReference>
<dbReference type="OrthoDB" id="771136at2759"/>
<evidence type="ECO:0000256" key="5">
    <source>
        <dbReference type="ARBA" id="ARBA00023157"/>
    </source>
</evidence>
<keyword evidence="2 8" id="KW-0645">Protease</keyword>
<evidence type="ECO:0000256" key="6">
    <source>
        <dbReference type="ARBA" id="ARBA00023180"/>
    </source>
</evidence>
<dbReference type="Gene3D" id="2.40.70.10">
    <property type="entry name" value="Acid Proteases"/>
    <property type="match status" value="2"/>
</dbReference>
<dbReference type="InterPro" id="IPR033121">
    <property type="entry name" value="PEPTIDASE_A1"/>
</dbReference>
<dbReference type="GeneID" id="5004439"/>
<dbReference type="Gramene" id="ABO98671">
    <property type="protein sequence ID" value="ABO98671"/>
    <property type="gene ID" value="OSTLU_44385"/>
</dbReference>
<evidence type="ECO:0000256" key="3">
    <source>
        <dbReference type="ARBA" id="ARBA00022750"/>
    </source>
</evidence>
<dbReference type="GO" id="GO:0006629">
    <property type="term" value="P:lipid metabolic process"/>
    <property type="evidence" value="ECO:0007669"/>
    <property type="project" value="InterPro"/>
</dbReference>
<dbReference type="PRINTS" id="PR00792">
    <property type="entry name" value="PEPSIN"/>
</dbReference>
<evidence type="ECO:0000259" key="10">
    <source>
        <dbReference type="PROSITE" id="PS51767"/>
    </source>
</evidence>
<dbReference type="EMBL" id="CP000591">
    <property type="protein sequence ID" value="ABO98671.1"/>
    <property type="molecule type" value="Genomic_DNA"/>
</dbReference>
<dbReference type="PROSITE" id="PS51767">
    <property type="entry name" value="PEPTIDASE_A1"/>
    <property type="match status" value="1"/>
</dbReference>
<name>A4S543_OSTLU</name>
<feature type="domain" description="Peptidase A1" evidence="10">
    <location>
        <begin position="26"/>
        <end position="451"/>
    </location>
</feature>
<evidence type="ECO:0008006" key="13">
    <source>
        <dbReference type="Google" id="ProtNLM"/>
    </source>
</evidence>
<keyword evidence="6" id="KW-0325">Glycoprotein</keyword>
<evidence type="ECO:0000259" key="9">
    <source>
        <dbReference type="PROSITE" id="PS50015"/>
    </source>
</evidence>
<keyword evidence="12" id="KW-1185">Reference proteome</keyword>
<feature type="disulfide bond" evidence="7">
    <location>
        <begin position="373"/>
        <end position="410"/>
    </location>
</feature>
<dbReference type="InterPro" id="IPR008138">
    <property type="entry name" value="SapB_2"/>
</dbReference>
<dbReference type="GO" id="GO:0004190">
    <property type="term" value="F:aspartic-type endopeptidase activity"/>
    <property type="evidence" value="ECO:0007669"/>
    <property type="project" value="UniProtKB-KW"/>
</dbReference>
<dbReference type="InterPro" id="IPR001969">
    <property type="entry name" value="Aspartic_peptidase_AS"/>
</dbReference>
<dbReference type="InterPro" id="IPR011001">
    <property type="entry name" value="Saposin-like"/>
</dbReference>
<evidence type="ECO:0000256" key="7">
    <source>
        <dbReference type="PIRSR" id="PIRSR601461-2"/>
    </source>
</evidence>
<keyword evidence="5 7" id="KW-1015">Disulfide bond</keyword>
<evidence type="ECO:0000256" key="4">
    <source>
        <dbReference type="ARBA" id="ARBA00022801"/>
    </source>
</evidence>
<evidence type="ECO:0000313" key="12">
    <source>
        <dbReference type="Proteomes" id="UP000001568"/>
    </source>
</evidence>
<accession>A4S543</accession>
<evidence type="ECO:0000313" key="11">
    <source>
        <dbReference type="EMBL" id="ABO98671.1"/>
    </source>
</evidence>
<sequence>MDASDEERSAPKRGGVDVHNYMDAQYYGEIEIGNPRQKFQVVFDTGSSNLWVPSSKCGFLQIPCDLHAKFDSRASETYEADGTPFAIQYGSGSLSGFLSKDEVKVGDLVVQGQYFAEATKEPGIAFLFSKFDGILGLGFDNIAVDKVKPVFYNMMEQGLVENKMFSFWLNRTSTKDGMPSEVGGELIFGGSDPDHFIGEHTYAPVTREGYWQIKMDDFKVDGRSLGACDGDDGCQVIADTGTSLLAGPTEIVNKINDYIGAHSMIGEECRLLIDQYAEQFVEDLENYSSEQICASIGACDADGVEAMEADDDDDLGKSSSSFEGQIACTACKTVVNYAQDMLAQNVTEKIIVNEVKRVCDMVPSVGGTASVDCDNIPNMPDVEFVIGGVPFKLTPEQYVLKVYQDGEAQCVSGFMGMDIPKPAGPLWILGDVFLGPYHTEFDYANRRVGFAPAA</sequence>
<protein>
    <recommendedName>
        <fullName evidence="13">Peptidase A1 domain-containing protein</fullName>
    </recommendedName>
</protein>
<feature type="domain" description="Saposin B-type" evidence="9">
    <location>
        <begin position="264"/>
        <end position="303"/>
    </location>
</feature>
<dbReference type="InterPro" id="IPR007856">
    <property type="entry name" value="SapB_1"/>
</dbReference>
<reference evidence="11 12" key="1">
    <citation type="journal article" date="2007" name="Proc. Natl. Acad. Sci. U.S.A.">
        <title>The tiny eukaryote Ostreococcus provides genomic insights into the paradox of plankton speciation.</title>
        <authorList>
            <person name="Palenik B."/>
            <person name="Grimwood J."/>
            <person name="Aerts A."/>
            <person name="Rouze P."/>
            <person name="Salamov A."/>
            <person name="Putnam N."/>
            <person name="Dupont C."/>
            <person name="Jorgensen R."/>
            <person name="Derelle E."/>
            <person name="Rombauts S."/>
            <person name="Zhou K."/>
            <person name="Otillar R."/>
            <person name="Merchant S.S."/>
            <person name="Podell S."/>
            <person name="Gaasterland T."/>
            <person name="Napoli C."/>
            <person name="Gendler K."/>
            <person name="Manuell A."/>
            <person name="Tai V."/>
            <person name="Vallon O."/>
            <person name="Piganeau G."/>
            <person name="Jancek S."/>
            <person name="Heijde M."/>
            <person name="Jabbari K."/>
            <person name="Bowler C."/>
            <person name="Lohr M."/>
            <person name="Robbens S."/>
            <person name="Werner G."/>
            <person name="Dubchak I."/>
            <person name="Pazour G.J."/>
            <person name="Ren Q."/>
            <person name="Paulsen I."/>
            <person name="Delwiche C."/>
            <person name="Schmutz J."/>
            <person name="Rokhsar D."/>
            <person name="Van de Peer Y."/>
            <person name="Moreau H."/>
            <person name="Grigoriev I.V."/>
        </authorList>
    </citation>
    <scope>NUCLEOTIDE SEQUENCE [LARGE SCALE GENOMIC DNA]</scope>
    <source>
        <strain evidence="11 12">CCE9901</strain>
    </source>
</reference>
<dbReference type="InterPro" id="IPR021109">
    <property type="entry name" value="Peptidase_aspartic_dom_sf"/>
</dbReference>
<dbReference type="KEGG" id="olu:OSTLU_44385"/>
<dbReference type="GO" id="GO:0006508">
    <property type="term" value="P:proteolysis"/>
    <property type="evidence" value="ECO:0007669"/>
    <property type="project" value="UniProtKB-KW"/>
</dbReference>
<dbReference type="InterPro" id="IPR001461">
    <property type="entry name" value="Aspartic_peptidase_A1"/>
</dbReference>
<dbReference type="PROSITE" id="PS50015">
    <property type="entry name" value="SAP_B"/>
    <property type="match status" value="2"/>
</dbReference>
<dbReference type="OMA" id="KGEYMIS"/>